<dbReference type="Pfam" id="PF02955">
    <property type="entry name" value="GSH-S_ATP"/>
    <property type="match status" value="1"/>
</dbReference>
<dbReference type="RefSeq" id="WP_014804910.1">
    <property type="nucleotide sequence ID" value="NC_018020.1"/>
</dbReference>
<comment type="catalytic activity">
    <reaction evidence="10">
        <text>gamma-L-glutamyl-L-cysteine + glycine + ATP = glutathione + ADP + phosphate + H(+)</text>
        <dbReference type="Rhea" id="RHEA:13557"/>
        <dbReference type="ChEBI" id="CHEBI:15378"/>
        <dbReference type="ChEBI" id="CHEBI:30616"/>
        <dbReference type="ChEBI" id="CHEBI:43474"/>
        <dbReference type="ChEBI" id="CHEBI:57305"/>
        <dbReference type="ChEBI" id="CHEBI:57925"/>
        <dbReference type="ChEBI" id="CHEBI:58173"/>
        <dbReference type="ChEBI" id="CHEBI:456216"/>
        <dbReference type="EC" id="6.3.2.3"/>
    </reaction>
</comment>
<dbReference type="Gene3D" id="3.30.1490.20">
    <property type="entry name" value="ATP-grasp fold, A domain"/>
    <property type="match status" value="1"/>
</dbReference>
<reference evidence="12 13" key="1">
    <citation type="submission" date="2012-06" db="EMBL/GenBank/DDBJ databases">
        <title>The complete chromosome of genome of Turneriella parva DSM 21527.</title>
        <authorList>
            <consortium name="US DOE Joint Genome Institute (JGI-PGF)"/>
            <person name="Lucas S."/>
            <person name="Han J."/>
            <person name="Lapidus A."/>
            <person name="Bruce D."/>
            <person name="Goodwin L."/>
            <person name="Pitluck S."/>
            <person name="Peters L."/>
            <person name="Kyrpides N."/>
            <person name="Mavromatis K."/>
            <person name="Ivanova N."/>
            <person name="Mikhailova N."/>
            <person name="Chertkov O."/>
            <person name="Detter J.C."/>
            <person name="Tapia R."/>
            <person name="Han C."/>
            <person name="Land M."/>
            <person name="Hauser L."/>
            <person name="Markowitz V."/>
            <person name="Cheng J.-F."/>
            <person name="Hugenholtz P."/>
            <person name="Woyke T."/>
            <person name="Wu D."/>
            <person name="Gronow S."/>
            <person name="Wellnitz S."/>
            <person name="Brambilla E."/>
            <person name="Klenk H.-P."/>
            <person name="Eisen J.A."/>
        </authorList>
    </citation>
    <scope>NUCLEOTIDE SEQUENCE [LARGE SCALE GENOMIC DNA]</scope>
    <source>
        <strain evidence="13">ATCC BAA-1111 / DSM 21527 / NCTC 11395 / H</strain>
    </source>
</reference>
<keyword evidence="9" id="KW-0464">Manganese</keyword>
<dbReference type="GO" id="GO:0004363">
    <property type="term" value="F:glutathione synthase activity"/>
    <property type="evidence" value="ECO:0007669"/>
    <property type="project" value="UniProtKB-UniRule"/>
</dbReference>
<dbReference type="InterPro" id="IPR004218">
    <property type="entry name" value="GSHS_ATP-bd"/>
</dbReference>
<dbReference type="KEGG" id="tpx:Turpa_3799"/>
<dbReference type="EC" id="6.3.2.3" evidence="10"/>
<keyword evidence="13" id="KW-1185">Reference proteome</keyword>
<name>I4BAX6_TURPD</name>
<dbReference type="InterPro" id="IPR013815">
    <property type="entry name" value="ATP_grasp_subdomain_1"/>
</dbReference>
<dbReference type="GO" id="GO:0005737">
    <property type="term" value="C:cytoplasm"/>
    <property type="evidence" value="ECO:0007669"/>
    <property type="project" value="TreeGrafter"/>
</dbReference>
<dbReference type="PANTHER" id="PTHR21621">
    <property type="entry name" value="RIBOSOMAL PROTEIN S6 MODIFICATION PROTEIN"/>
    <property type="match status" value="1"/>
</dbReference>
<keyword evidence="5" id="KW-0479">Metal-binding</keyword>
<dbReference type="NCBIfam" id="TIGR01380">
    <property type="entry name" value="glut_syn"/>
    <property type="match status" value="1"/>
</dbReference>
<dbReference type="PATRIC" id="fig|869212.3.peg.3828"/>
<evidence type="ECO:0000256" key="10">
    <source>
        <dbReference type="HAMAP-Rule" id="MF_00162"/>
    </source>
</evidence>
<evidence type="ECO:0000256" key="7">
    <source>
        <dbReference type="ARBA" id="ARBA00022840"/>
    </source>
</evidence>
<comment type="similarity">
    <text evidence="10">Belongs to the prokaryotic GSH synthase family.</text>
</comment>
<protein>
    <recommendedName>
        <fullName evidence="10">Glutathione synthetase</fullName>
        <ecNumber evidence="10">6.3.2.3</ecNumber>
    </recommendedName>
    <alternativeName>
        <fullName evidence="10">GSH synthetase</fullName>
        <shortName evidence="10">GSH-S</shortName>
        <shortName evidence="10">GSHase</shortName>
    </alternativeName>
    <alternativeName>
        <fullName evidence="10">Glutathione synthase</fullName>
    </alternativeName>
</protein>
<dbReference type="STRING" id="869212.Turpa_3799"/>
<dbReference type="PROSITE" id="PS50975">
    <property type="entry name" value="ATP_GRASP"/>
    <property type="match status" value="1"/>
</dbReference>
<evidence type="ECO:0000256" key="6">
    <source>
        <dbReference type="ARBA" id="ARBA00022741"/>
    </source>
</evidence>
<evidence type="ECO:0000256" key="3">
    <source>
        <dbReference type="ARBA" id="ARBA00022598"/>
    </source>
</evidence>
<dbReference type="Gene3D" id="3.30.470.20">
    <property type="entry name" value="ATP-grasp fold, B domain"/>
    <property type="match status" value="1"/>
</dbReference>
<evidence type="ECO:0000256" key="4">
    <source>
        <dbReference type="ARBA" id="ARBA00022684"/>
    </source>
</evidence>
<dbReference type="Pfam" id="PF02951">
    <property type="entry name" value="GSH-S_N"/>
    <property type="match status" value="1"/>
</dbReference>
<evidence type="ECO:0000256" key="8">
    <source>
        <dbReference type="ARBA" id="ARBA00022842"/>
    </source>
</evidence>
<evidence type="ECO:0000256" key="9">
    <source>
        <dbReference type="ARBA" id="ARBA00023211"/>
    </source>
</evidence>
<dbReference type="GO" id="GO:0046872">
    <property type="term" value="F:metal ion binding"/>
    <property type="evidence" value="ECO:0007669"/>
    <property type="project" value="UniProtKB-KW"/>
</dbReference>
<organism evidence="12 13">
    <name type="scientific">Turneriella parva (strain ATCC BAA-1111 / DSM 21527 / NCTC 11395 / H)</name>
    <name type="common">Leptospira parva</name>
    <dbReference type="NCBI Taxonomy" id="869212"/>
    <lineage>
        <taxon>Bacteria</taxon>
        <taxon>Pseudomonadati</taxon>
        <taxon>Spirochaetota</taxon>
        <taxon>Spirochaetia</taxon>
        <taxon>Leptospirales</taxon>
        <taxon>Leptospiraceae</taxon>
        <taxon>Turneriella</taxon>
    </lineage>
</organism>
<dbReference type="AlphaFoldDB" id="I4BAX6"/>
<comment type="cofactor">
    <cofactor evidence="1">
        <name>Mn(2+)</name>
        <dbReference type="ChEBI" id="CHEBI:29035"/>
    </cofactor>
</comment>
<feature type="domain" description="ATP-grasp" evidence="11">
    <location>
        <begin position="123"/>
        <end position="306"/>
    </location>
</feature>
<accession>I4BAX6</accession>
<keyword evidence="8" id="KW-0460">Magnesium</keyword>
<dbReference type="PANTHER" id="PTHR21621:SF4">
    <property type="entry name" value="GLUTATHIONE SYNTHETASE"/>
    <property type="match status" value="1"/>
</dbReference>
<keyword evidence="3 10" id="KW-0436">Ligase</keyword>
<dbReference type="EMBL" id="CP002959">
    <property type="protein sequence ID" value="AFM14433.1"/>
    <property type="molecule type" value="Genomic_DNA"/>
</dbReference>
<dbReference type="InterPro" id="IPR011761">
    <property type="entry name" value="ATP-grasp"/>
</dbReference>
<proteinExistence type="inferred from homology"/>
<evidence type="ECO:0000256" key="1">
    <source>
        <dbReference type="ARBA" id="ARBA00001936"/>
    </source>
</evidence>
<evidence type="ECO:0000313" key="12">
    <source>
        <dbReference type="EMBL" id="AFM14433.1"/>
    </source>
</evidence>
<comment type="cofactor">
    <cofactor evidence="2">
        <name>Mg(2+)</name>
        <dbReference type="ChEBI" id="CHEBI:18420"/>
    </cofactor>
</comment>
<dbReference type="InterPro" id="IPR006284">
    <property type="entry name" value="Glut_synth_pro"/>
</dbReference>
<comment type="pathway">
    <text evidence="10">Sulfur metabolism; glutathione biosynthesis; glutathione from L-cysteine and L-glutamate: step 2/2.</text>
</comment>
<dbReference type="InterPro" id="IPR004215">
    <property type="entry name" value="GSHS_N"/>
</dbReference>
<dbReference type="UniPathway" id="UPA00142">
    <property type="reaction ID" value="UER00210"/>
</dbReference>
<dbReference type="OrthoDB" id="9785415at2"/>
<dbReference type="GO" id="GO:0005524">
    <property type="term" value="F:ATP binding"/>
    <property type="evidence" value="ECO:0007669"/>
    <property type="project" value="UniProtKB-UniRule"/>
</dbReference>
<keyword evidence="4 10" id="KW-0317">Glutathione biosynthesis</keyword>
<dbReference type="SUPFAM" id="SSF52440">
    <property type="entry name" value="PreATP-grasp domain"/>
    <property type="match status" value="1"/>
</dbReference>
<evidence type="ECO:0000256" key="2">
    <source>
        <dbReference type="ARBA" id="ARBA00001946"/>
    </source>
</evidence>
<dbReference type="InterPro" id="IPR016185">
    <property type="entry name" value="PreATP-grasp_dom_sf"/>
</dbReference>
<sequence length="312" mass="34053">MNHVFLIDPPESLHTEKDTSFALMLEAQRQGHGVHVMLRGGISRKPSGLVFKTRKAVVHDRAERPFKLSEWQESAASDFDVVWIRTDPPFDVHYLTDTWLLSEAGKRPLVLNAPQGLRTINEKIWAAQFTEITPPTLITANAADFHEFLRDHGAVVVKPTDGFGGSSVFIVRSGDKNAAVVFETLVRLSGYVIVQKYLPAATEGDKRILVLQGEILGAVLRLHGENDHRNNFAAGGSANAASITAEDENIVAMLRPHLTNLGIFFAGIDVIGGKLIEVNVTSPTCLREMQKFTGENLAKKIIDAAARAASGA</sequence>
<gene>
    <name evidence="10" type="primary">gshB</name>
    <name evidence="12" type="ordered locus">Turpa_3799</name>
</gene>
<evidence type="ECO:0000256" key="5">
    <source>
        <dbReference type="ARBA" id="ARBA00022723"/>
    </source>
</evidence>
<keyword evidence="7 10" id="KW-0067">ATP-binding</keyword>
<dbReference type="NCBIfam" id="NF003573">
    <property type="entry name" value="PRK05246.1"/>
    <property type="match status" value="1"/>
</dbReference>
<keyword evidence="6 10" id="KW-0547">Nucleotide-binding</keyword>
<dbReference type="Gene3D" id="3.40.50.20">
    <property type="match status" value="1"/>
</dbReference>
<dbReference type="HOGENOM" id="CLU_068239_0_0_12"/>
<dbReference type="HAMAP" id="MF_00162">
    <property type="entry name" value="GSH_S"/>
    <property type="match status" value="1"/>
</dbReference>
<evidence type="ECO:0000313" key="13">
    <source>
        <dbReference type="Proteomes" id="UP000006048"/>
    </source>
</evidence>
<dbReference type="SUPFAM" id="SSF56059">
    <property type="entry name" value="Glutathione synthetase ATP-binding domain-like"/>
    <property type="match status" value="1"/>
</dbReference>
<evidence type="ECO:0000259" key="11">
    <source>
        <dbReference type="PROSITE" id="PS50975"/>
    </source>
</evidence>
<dbReference type="Proteomes" id="UP000006048">
    <property type="component" value="Chromosome"/>
</dbReference>